<evidence type="ECO:0000313" key="7">
    <source>
        <dbReference type="EMBL" id="KRM15844.1"/>
    </source>
</evidence>
<evidence type="ECO:0000256" key="5">
    <source>
        <dbReference type="ARBA" id="ARBA00023210"/>
    </source>
</evidence>
<protein>
    <recommendedName>
        <fullName evidence="6">Septation ring formation regulator EzrA</fullName>
    </recommendedName>
</protein>
<name>A0A0R1WHT4_9LACO</name>
<keyword evidence="5 6" id="KW-0717">Septation</keyword>
<proteinExistence type="inferred from homology"/>
<comment type="function">
    <text evidence="6">Negative regulator of FtsZ ring formation; modulates the frequency and position of FtsZ ring formation. Inhibits FtsZ ring formation at polar sites. Interacts either with FtsZ or with one of its binding partners to promote depolymerization.</text>
</comment>
<dbReference type="GO" id="GO:0000917">
    <property type="term" value="P:division septum assembly"/>
    <property type="evidence" value="ECO:0007669"/>
    <property type="project" value="UniProtKB-KW"/>
</dbReference>
<organism evidence="7 8">
    <name type="scientific">Limosilactobacillus oris DSM 4864</name>
    <dbReference type="NCBI Taxonomy" id="1423779"/>
    <lineage>
        <taxon>Bacteria</taxon>
        <taxon>Bacillati</taxon>
        <taxon>Bacillota</taxon>
        <taxon>Bacilli</taxon>
        <taxon>Lactobacillales</taxon>
        <taxon>Lactobacillaceae</taxon>
        <taxon>Limosilactobacillus</taxon>
    </lineage>
</organism>
<feature type="coiled-coil region" evidence="6">
    <location>
        <begin position="318"/>
        <end position="345"/>
    </location>
</feature>
<feature type="coiled-coil region" evidence="6">
    <location>
        <begin position="250"/>
        <end position="277"/>
    </location>
</feature>
<dbReference type="GO" id="GO:0000921">
    <property type="term" value="P:septin ring assembly"/>
    <property type="evidence" value="ECO:0007669"/>
    <property type="project" value="InterPro"/>
</dbReference>
<reference evidence="7 8" key="1">
    <citation type="journal article" date="2015" name="Genome Announc.">
        <title>Expanding the biotechnology potential of lactobacilli through comparative genomics of 213 strains and associated genera.</title>
        <authorList>
            <person name="Sun Z."/>
            <person name="Harris H.M."/>
            <person name="McCann A."/>
            <person name="Guo C."/>
            <person name="Argimon S."/>
            <person name="Zhang W."/>
            <person name="Yang X."/>
            <person name="Jeffery I.B."/>
            <person name="Cooney J.C."/>
            <person name="Kagawa T.F."/>
            <person name="Liu W."/>
            <person name="Song Y."/>
            <person name="Salvetti E."/>
            <person name="Wrobel A."/>
            <person name="Rasinkangas P."/>
            <person name="Parkhill J."/>
            <person name="Rea M.C."/>
            <person name="O'Sullivan O."/>
            <person name="Ritari J."/>
            <person name="Douillard F.P."/>
            <person name="Paul Ross R."/>
            <person name="Yang R."/>
            <person name="Briner A.E."/>
            <person name="Felis G.E."/>
            <person name="de Vos W.M."/>
            <person name="Barrangou R."/>
            <person name="Klaenhammer T.R."/>
            <person name="Caufield P.W."/>
            <person name="Cui Y."/>
            <person name="Zhang H."/>
            <person name="O'Toole P.W."/>
        </authorList>
    </citation>
    <scope>NUCLEOTIDE SEQUENCE [LARGE SCALE GENOMIC DNA]</scope>
    <source>
        <strain evidence="7 8">DSM 4864</strain>
    </source>
</reference>
<dbReference type="Proteomes" id="UP000050973">
    <property type="component" value="Unassembled WGS sequence"/>
</dbReference>
<evidence type="ECO:0000256" key="1">
    <source>
        <dbReference type="ARBA" id="ARBA00022692"/>
    </source>
</evidence>
<comment type="subcellular location">
    <subcellularLocation>
        <location evidence="6">Cell membrane</location>
        <topology evidence="6">Single-pass membrane protein</topology>
    </subcellularLocation>
    <text evidence="6">Colocalized with FtsZ to the nascent septal site.</text>
</comment>
<dbReference type="RefSeq" id="WP_004564527.1">
    <property type="nucleotide sequence ID" value="NZ_AZGE01000007.1"/>
</dbReference>
<evidence type="ECO:0000256" key="3">
    <source>
        <dbReference type="ARBA" id="ARBA00023054"/>
    </source>
</evidence>
<dbReference type="NCBIfam" id="NF003409">
    <property type="entry name" value="PRK04778.1-3"/>
    <property type="match status" value="1"/>
</dbReference>
<keyword evidence="1 6" id="KW-0812">Transmembrane</keyword>
<dbReference type="GO" id="GO:0005886">
    <property type="term" value="C:plasma membrane"/>
    <property type="evidence" value="ECO:0007669"/>
    <property type="project" value="UniProtKB-SubCell"/>
</dbReference>
<feature type="topological domain" description="Cytoplasmic" evidence="6">
    <location>
        <begin position="24"/>
        <end position="564"/>
    </location>
</feature>
<keyword evidence="4 6" id="KW-0472">Membrane</keyword>
<dbReference type="GO" id="GO:0005940">
    <property type="term" value="C:septin ring"/>
    <property type="evidence" value="ECO:0007669"/>
    <property type="project" value="InterPro"/>
</dbReference>
<evidence type="ECO:0000256" key="2">
    <source>
        <dbReference type="ARBA" id="ARBA00022989"/>
    </source>
</evidence>
<dbReference type="HAMAP" id="MF_00728">
    <property type="entry name" value="EzrA"/>
    <property type="match status" value="1"/>
</dbReference>
<feature type="coiled-coil region" evidence="6">
    <location>
        <begin position="52"/>
        <end position="212"/>
    </location>
</feature>
<dbReference type="InterPro" id="IPR010379">
    <property type="entry name" value="EzrA"/>
</dbReference>
<dbReference type="PATRIC" id="fig|1423779.3.peg.1825"/>
<keyword evidence="3 6" id="KW-0175">Coiled coil</keyword>
<keyword evidence="2 6" id="KW-1133">Transmembrane helix</keyword>
<keyword evidence="6" id="KW-0132">Cell division</keyword>
<dbReference type="Pfam" id="PF06160">
    <property type="entry name" value="EzrA"/>
    <property type="match status" value="1"/>
</dbReference>
<comment type="caution">
    <text evidence="7">The sequence shown here is derived from an EMBL/GenBank/DDBJ whole genome shotgun (WGS) entry which is preliminary data.</text>
</comment>
<evidence type="ECO:0000256" key="6">
    <source>
        <dbReference type="HAMAP-Rule" id="MF_00728"/>
    </source>
</evidence>
<evidence type="ECO:0000256" key="4">
    <source>
        <dbReference type="ARBA" id="ARBA00023136"/>
    </source>
</evidence>
<dbReference type="Gene3D" id="1.10.287.1490">
    <property type="match status" value="1"/>
</dbReference>
<gene>
    <name evidence="6" type="primary">ezrA</name>
    <name evidence="7" type="ORF">FC49_GL001761</name>
</gene>
<accession>A0A0R1WHT4</accession>
<keyword evidence="6" id="KW-1003">Cell membrane</keyword>
<feature type="topological domain" description="Extracellular" evidence="6">
    <location>
        <begin position="1"/>
        <end position="4"/>
    </location>
</feature>
<dbReference type="SUPFAM" id="SSF46966">
    <property type="entry name" value="Spectrin repeat"/>
    <property type="match status" value="1"/>
</dbReference>
<sequence>MMFQILIAILVIVLLLLLGIVWFQRRAIQQISELQAVSAHLSKQPLAANLKKAQQMQLVGDARDQLAKLQKEYDQLAPAIKRLNKQGEDLQAAVKTSQLLTINSAISDYREAIEKASKQADRLQKQLRTLHQQEENHHEAVDQLKQRYQQYHQQLDDKSFEYGETTDQLNDRLADLEDRYAKFTDLTTKGDLEAAQEILTDLQADNQEFDDLLKKVPQLYKPLVAEFPDQLAELRSGYETLTKQHYHFTEKKLGQKIDQLQAKLTQTVKQLNDLQVDVVEQSNQDLSTEIDHLYDVMQKELDAKPEAQHLMKVMGEFINHARRQNDELTKELKRLNLSYTFNNNEIEAARRLDERIKAIDKDYQRDAQAIKDDQALYSQILASQKANQQELTAVEEKQREINDEVAKLQTDEQRAKKMLQRYSVDIRTIKRQVEQLNLPGLSTDYLDYFKGVSDEIKKLAAALGQYKVDMDDVTKQLIMVEADLETLHTKTNDLRDSVELTERLLQYANRFPNDETVEKAAQEARQLFSEYEYAKSLEKIGTALEEVEPGSFKRLEDSYYNENH</sequence>
<keyword evidence="6" id="KW-0131">Cell cycle</keyword>
<dbReference type="EMBL" id="AZGE01000007">
    <property type="protein sequence ID" value="KRM15844.1"/>
    <property type="molecule type" value="Genomic_DNA"/>
</dbReference>
<evidence type="ECO:0000313" key="8">
    <source>
        <dbReference type="Proteomes" id="UP000050973"/>
    </source>
</evidence>
<comment type="similarity">
    <text evidence="6">Belongs to the EzrA family.</text>
</comment>
<dbReference type="AlphaFoldDB" id="A0A0R1WHT4"/>